<evidence type="ECO:0000256" key="1">
    <source>
        <dbReference type="SAM" id="Phobius"/>
    </source>
</evidence>
<dbReference type="InterPro" id="IPR055941">
    <property type="entry name" value="DUF7519"/>
</dbReference>
<dbReference type="EMBL" id="JBHSXN010000006">
    <property type="protein sequence ID" value="MFC6955543.1"/>
    <property type="molecule type" value="Genomic_DNA"/>
</dbReference>
<keyword evidence="1" id="KW-0812">Transmembrane</keyword>
<dbReference type="Proteomes" id="UP001596395">
    <property type="component" value="Unassembled WGS sequence"/>
</dbReference>
<keyword evidence="1" id="KW-1133">Transmembrane helix</keyword>
<proteinExistence type="predicted"/>
<feature type="transmembrane region" description="Helical" evidence="1">
    <location>
        <begin position="70"/>
        <end position="100"/>
    </location>
</feature>
<feature type="transmembrane region" description="Helical" evidence="1">
    <location>
        <begin position="30"/>
        <end position="58"/>
    </location>
</feature>
<comment type="caution">
    <text evidence="2">The sequence shown here is derived from an EMBL/GenBank/DDBJ whole genome shotgun (WGS) entry which is preliminary data.</text>
</comment>
<evidence type="ECO:0000313" key="2">
    <source>
        <dbReference type="EMBL" id="MFC6955543.1"/>
    </source>
</evidence>
<dbReference type="AlphaFoldDB" id="A0ABD5VMB2"/>
<keyword evidence="3" id="KW-1185">Reference proteome</keyword>
<protein>
    <submittedName>
        <fullName evidence="2">Uncharacterized protein</fullName>
    </submittedName>
</protein>
<organism evidence="2 3">
    <name type="scientific">Halorubellus litoreus</name>
    <dbReference type="NCBI Taxonomy" id="755308"/>
    <lineage>
        <taxon>Archaea</taxon>
        <taxon>Methanobacteriati</taxon>
        <taxon>Methanobacteriota</taxon>
        <taxon>Stenosarchaea group</taxon>
        <taxon>Halobacteria</taxon>
        <taxon>Halobacteriales</taxon>
        <taxon>Halorubellaceae</taxon>
        <taxon>Halorubellus</taxon>
    </lineage>
</organism>
<name>A0ABD5VMB2_9EURY</name>
<sequence>MTRDDPTAAGIPPGAIATRPGGVLAVGADALAVAIAATAAWTTVVAAVGAVAHATGVLQDRPLARRGGSLTLLAATLAGTLTGLGDVAVLAGTVLVVVAYDAGERTVSLHAHAPDTVTWALEARRTAWTLSVCTVAALAATLLATVPTTATPGGAALALAGGVLVALSLRD</sequence>
<reference evidence="2 3" key="1">
    <citation type="journal article" date="2019" name="Int. J. Syst. Evol. Microbiol.">
        <title>The Global Catalogue of Microorganisms (GCM) 10K type strain sequencing project: providing services to taxonomists for standard genome sequencing and annotation.</title>
        <authorList>
            <consortium name="The Broad Institute Genomics Platform"/>
            <consortium name="The Broad Institute Genome Sequencing Center for Infectious Disease"/>
            <person name="Wu L."/>
            <person name="Ma J."/>
        </authorList>
    </citation>
    <scope>NUCLEOTIDE SEQUENCE [LARGE SCALE GENOMIC DNA]</scope>
    <source>
        <strain evidence="2 3">GX26</strain>
    </source>
</reference>
<feature type="transmembrane region" description="Helical" evidence="1">
    <location>
        <begin position="127"/>
        <end position="146"/>
    </location>
</feature>
<keyword evidence="1" id="KW-0472">Membrane</keyword>
<gene>
    <name evidence="2" type="ORF">ACFQGB_22000</name>
</gene>
<dbReference type="Pfam" id="PF24363">
    <property type="entry name" value="DUF7519"/>
    <property type="match status" value="1"/>
</dbReference>
<evidence type="ECO:0000313" key="3">
    <source>
        <dbReference type="Proteomes" id="UP001596395"/>
    </source>
</evidence>
<accession>A0ABD5VMB2</accession>
<dbReference type="RefSeq" id="WP_336352460.1">
    <property type="nucleotide sequence ID" value="NZ_JAZAQL010000006.1"/>
</dbReference>
<feature type="transmembrane region" description="Helical" evidence="1">
    <location>
        <begin position="153"/>
        <end position="169"/>
    </location>
</feature>